<feature type="region of interest" description="Disordered" evidence="1">
    <location>
        <begin position="41"/>
        <end position="67"/>
    </location>
</feature>
<dbReference type="OrthoDB" id="561399at2759"/>
<name>D8TW71_VOLCA</name>
<feature type="compositionally biased region" description="Acidic residues" evidence="1">
    <location>
        <begin position="594"/>
        <end position="610"/>
    </location>
</feature>
<gene>
    <name evidence="2" type="ORF">VOLCADRAFT_91107</name>
</gene>
<feature type="compositionally biased region" description="Basic and acidic residues" evidence="1">
    <location>
        <begin position="581"/>
        <end position="593"/>
    </location>
</feature>
<dbReference type="RefSeq" id="XP_002950678.1">
    <property type="nucleotide sequence ID" value="XM_002950632.1"/>
</dbReference>
<proteinExistence type="predicted"/>
<dbReference type="EMBL" id="GL378340">
    <property type="protein sequence ID" value="EFJ48424.1"/>
    <property type="molecule type" value="Genomic_DNA"/>
</dbReference>
<dbReference type="AlphaFoldDB" id="D8TW71"/>
<feature type="region of interest" description="Disordered" evidence="1">
    <location>
        <begin position="289"/>
        <end position="322"/>
    </location>
</feature>
<reference evidence="2 3" key="1">
    <citation type="journal article" date="2010" name="Science">
        <title>Genomic analysis of organismal complexity in the multicellular green alga Volvox carteri.</title>
        <authorList>
            <person name="Prochnik S.E."/>
            <person name="Umen J."/>
            <person name="Nedelcu A.M."/>
            <person name="Hallmann A."/>
            <person name="Miller S.M."/>
            <person name="Nishii I."/>
            <person name="Ferris P."/>
            <person name="Kuo A."/>
            <person name="Mitros T."/>
            <person name="Fritz-Laylin L.K."/>
            <person name="Hellsten U."/>
            <person name="Chapman J."/>
            <person name="Simakov O."/>
            <person name="Rensing S.A."/>
            <person name="Terry A."/>
            <person name="Pangilinan J."/>
            <person name="Kapitonov V."/>
            <person name="Jurka J."/>
            <person name="Salamov A."/>
            <person name="Shapiro H."/>
            <person name="Schmutz J."/>
            <person name="Grimwood J."/>
            <person name="Lindquist E."/>
            <person name="Lucas S."/>
            <person name="Grigoriev I.V."/>
            <person name="Schmitt R."/>
            <person name="Kirk D."/>
            <person name="Rokhsar D.S."/>
        </authorList>
    </citation>
    <scope>NUCLEOTIDE SEQUENCE [LARGE SCALE GENOMIC DNA]</scope>
    <source>
        <strain evidence="3">f. Nagariensis / Eve</strain>
    </source>
</reference>
<dbReference type="GeneID" id="9617695"/>
<sequence>MATSLLQTKTHTMHYAKDGPVAEADSDGYVSEMSADYNEWWSSSEGEAGDIGEVSDRGEAEDADRREEGGMLGVAGVLSGATDVYLQLVSTEHTQPAATTVTASAATTTSVSPATTLQEGVALPAYQSPSLAPGKAVININSNRQAQLLSLTPKGTRGIVTYGTRQRAIVLSALRTCPFGGSDMRSPPIPNGTRQAVVVRGGTHSCSVGVLQPGYLGGQRASVCFVDKEGVEAGEATAVEARFLNVISKLMGFLMRLQVEDAVDYNLSCIHLWGPAANVLSSMASDRIGGGAGTASSPPARESGGRAPSPPRPRGGQGHRGFHLQLGHRHAHKPAKVRQLVQDNLADYTRPYITAGCLMPETAAVSRRFNPTRVFVPTMHGQCTHTVAAEVSRQEGVPRKVLSPVAGTDFSLELHSEVPSSTGRGLGAPAAAKVAHLGREESVTLRGLSAPLSLYPGATAMRAGGVALNPAQGALRDLLQLQRLLSSNSLPSDAVRAVQTGVQSALEVAQAAVAADSPVDIGGVQRPPQSGGSDGERLVMNQPSRQPHPTDCRMPNQRIGRKLFDPQRWRKRQRTGVGAVRSDKQMVDGKGAGEEEATEGEEGEEGEEMEDLYRIAAKRQPRTKPGLRQ</sequence>
<protein>
    <submittedName>
        <fullName evidence="2">Uncharacterized protein</fullName>
    </submittedName>
</protein>
<feature type="region of interest" description="Disordered" evidence="1">
    <location>
        <begin position="519"/>
        <end position="557"/>
    </location>
</feature>
<organism evidence="3">
    <name type="scientific">Volvox carteri f. nagariensis</name>
    <dbReference type="NCBI Taxonomy" id="3068"/>
    <lineage>
        <taxon>Eukaryota</taxon>
        <taxon>Viridiplantae</taxon>
        <taxon>Chlorophyta</taxon>
        <taxon>core chlorophytes</taxon>
        <taxon>Chlorophyceae</taxon>
        <taxon>CS clade</taxon>
        <taxon>Chlamydomonadales</taxon>
        <taxon>Volvocaceae</taxon>
        <taxon>Volvox</taxon>
    </lineage>
</organism>
<evidence type="ECO:0000313" key="2">
    <source>
        <dbReference type="EMBL" id="EFJ48424.1"/>
    </source>
</evidence>
<feature type="region of interest" description="Disordered" evidence="1">
    <location>
        <begin position="570"/>
        <end position="610"/>
    </location>
</feature>
<feature type="compositionally biased region" description="Basic and acidic residues" evidence="1">
    <location>
        <begin position="54"/>
        <end position="67"/>
    </location>
</feature>
<dbReference type="Proteomes" id="UP000001058">
    <property type="component" value="Unassembled WGS sequence"/>
</dbReference>
<accession>D8TW71</accession>
<evidence type="ECO:0000256" key="1">
    <source>
        <dbReference type="SAM" id="MobiDB-lite"/>
    </source>
</evidence>
<evidence type="ECO:0000313" key="3">
    <source>
        <dbReference type="Proteomes" id="UP000001058"/>
    </source>
</evidence>
<keyword evidence="3" id="KW-1185">Reference proteome</keyword>
<dbReference type="InParanoid" id="D8TW71"/>
<dbReference type="KEGG" id="vcn:VOLCADRAFT_91107"/>